<evidence type="ECO:0000313" key="2">
    <source>
        <dbReference type="Proteomes" id="UP000013307"/>
    </source>
</evidence>
<dbReference type="KEGG" id="ast:Asulf_00351"/>
<reference evidence="1 2" key="1">
    <citation type="journal article" date="2013" name="Genome Announc.">
        <title>Complete Genome Sequence of the Thermophilic and Facultatively Chemolithoautotrophic Sulfate Reducer Archaeoglobus sulfaticallidus Strain PM70-1T.</title>
        <authorList>
            <person name="Stokke R."/>
            <person name="Hocking W.P."/>
            <person name="Steinsbu B.O."/>
            <person name="Steen I.H."/>
        </authorList>
    </citation>
    <scope>NUCLEOTIDE SEQUENCE [LARGE SCALE GENOMIC DNA]</scope>
    <source>
        <strain evidence="1">PM70-1</strain>
    </source>
</reference>
<evidence type="ECO:0000313" key="1">
    <source>
        <dbReference type="EMBL" id="AGK60380.1"/>
    </source>
</evidence>
<name>N0BJR2_9EURY</name>
<protein>
    <submittedName>
        <fullName evidence="1">Uncharacterized protein</fullName>
    </submittedName>
</protein>
<dbReference type="STRING" id="387631.Asulf_00351"/>
<keyword evidence="2" id="KW-1185">Reference proteome</keyword>
<dbReference type="AlphaFoldDB" id="N0BJR2"/>
<gene>
    <name evidence="1" type="ORF">Asulf_00351</name>
</gene>
<dbReference type="HOGENOM" id="CLU_1820922_0_0_2"/>
<organism evidence="1 2">
    <name type="scientific">Archaeoglobus sulfaticallidus PM70-1</name>
    <dbReference type="NCBI Taxonomy" id="387631"/>
    <lineage>
        <taxon>Archaea</taxon>
        <taxon>Methanobacteriati</taxon>
        <taxon>Methanobacteriota</taxon>
        <taxon>Archaeoglobi</taxon>
        <taxon>Archaeoglobales</taxon>
        <taxon>Archaeoglobaceae</taxon>
        <taxon>Archaeoglobus</taxon>
    </lineage>
</organism>
<dbReference type="Proteomes" id="UP000013307">
    <property type="component" value="Chromosome"/>
</dbReference>
<accession>N0BJR2</accession>
<proteinExistence type="predicted"/>
<sequence>MDITQTNQEFTNPLPCETQTLAKPVKTTLNNPFQLIQSFYHQRRRLSLYAFICPVRSKVIQNDDNGFIWILPLSFPEIRLMKGQGFSYPEYVVRHQENVEIVTAPVETHNFLVARKSEFVIEDQLSRVVDYHELPCTQRNI</sequence>
<dbReference type="EMBL" id="CP005290">
    <property type="protein sequence ID" value="AGK60380.1"/>
    <property type="molecule type" value="Genomic_DNA"/>
</dbReference>